<dbReference type="EC" id="2.7.7.48" evidence="1"/>
<organism evidence="4 5">
    <name type="scientific">Pristionchus fissidentatus</name>
    <dbReference type="NCBI Taxonomy" id="1538716"/>
    <lineage>
        <taxon>Eukaryota</taxon>
        <taxon>Metazoa</taxon>
        <taxon>Ecdysozoa</taxon>
        <taxon>Nematoda</taxon>
        <taxon>Chromadorea</taxon>
        <taxon>Rhabditida</taxon>
        <taxon>Rhabditina</taxon>
        <taxon>Diplogasteromorpha</taxon>
        <taxon>Diplogasteroidea</taxon>
        <taxon>Neodiplogasteridae</taxon>
        <taxon>Pristionchus</taxon>
    </lineage>
</organism>
<comment type="caution">
    <text evidence="4">The sequence shown here is derived from an EMBL/GenBank/DDBJ whole genome shotgun (WGS) entry which is preliminary data.</text>
</comment>
<dbReference type="GO" id="GO:0003968">
    <property type="term" value="F:RNA-directed RNA polymerase activity"/>
    <property type="evidence" value="ECO:0007669"/>
    <property type="project" value="UniProtKB-KW"/>
</dbReference>
<keyword evidence="1" id="KW-0808">Transferase</keyword>
<reference evidence="4" key="1">
    <citation type="submission" date="2023-10" db="EMBL/GenBank/DDBJ databases">
        <title>Genome assembly of Pristionchus species.</title>
        <authorList>
            <person name="Yoshida K."/>
            <person name="Sommer R.J."/>
        </authorList>
    </citation>
    <scope>NUCLEOTIDE SEQUENCE</scope>
    <source>
        <strain evidence="4">RS5133</strain>
    </source>
</reference>
<dbReference type="GO" id="GO:0030422">
    <property type="term" value="P:siRNA processing"/>
    <property type="evidence" value="ECO:0007669"/>
    <property type="project" value="TreeGrafter"/>
</dbReference>
<dbReference type="AlphaFoldDB" id="A0AAV5WJJ6"/>
<sequence>NIQVFRLQACLEGILQRGMDIRCQMLVEREYWYDFVQSVSDLYARDEQKTLHVLESMLSILSEGRPNSSVMAVFNKEWNDSRSSQRTTVFTKEEERKGFTRVMKFVCTPTRLFFVGYETLMANRVLNQNSKNGTEIIRVSFRDDSGEYMREMSCGSRIIKQTMVGVLMKDGLEFAGRKYVWLGNSNSQLRDHGIYMFHEEDVRAAREIRRGLGNFHLLTSIPKWLARQGQCFTQAKACDRQLSKSEIGVTYDFIGGRAASGKAHVFSDGVGTISFTLAIEISNEHHLHRIASAFQIRHKGQKGLVSVDPNIDDRNELLKMMGKESEKKMVLVRPSMDKFEVDETSRGGADKENKTNLEIVKYSTPSPLFLNRPLLNILSQVSEDQSVECHRRLMNRVEELLDNQLRDMCQSMYIERKAREAIKEMSFPFLMEVFSDACPLQLTSEPFFRSLLRANARFVLHRQLAKMNIRIPSDYGRSMFGVVDTTGILQYGQIFRLQIFCQISSSISKHAVSRTRSMGRNGADGAFILNGPIMMTKNPCIEKGDVRLFEAIDVPGLRHLVDVVVFPMHGHRPHPDEMAGSDLDGDEYCLIWDPQICFDHNEEASLFPSGEDVKKWPIVRKEGGEVDIEACEKRLAEFYIEAITQEQIGVLSNAHLATSDFYGLEAKPARSLAAKISQALDFQKNGVPPDMESQHGRLLQDPDDPLRVVPPEKSERKPDFMEKMRDAGYESRGIMGGIYKEIKRYQNAIDAGEDHIEKV</sequence>
<feature type="compositionally biased region" description="Basic and acidic residues" evidence="2">
    <location>
        <begin position="692"/>
        <end position="725"/>
    </location>
</feature>
<dbReference type="GO" id="GO:0031380">
    <property type="term" value="C:nuclear RNA-directed RNA polymerase complex"/>
    <property type="evidence" value="ECO:0007669"/>
    <property type="project" value="TreeGrafter"/>
</dbReference>
<feature type="region of interest" description="Disordered" evidence="2">
    <location>
        <begin position="686"/>
        <end position="725"/>
    </location>
</feature>
<evidence type="ECO:0000313" key="5">
    <source>
        <dbReference type="Proteomes" id="UP001432322"/>
    </source>
</evidence>
<accession>A0AAV5WJJ6</accession>
<dbReference type="InterPro" id="IPR057596">
    <property type="entry name" value="RDRP_core"/>
</dbReference>
<keyword evidence="1" id="KW-0694">RNA-binding</keyword>
<evidence type="ECO:0000256" key="2">
    <source>
        <dbReference type="SAM" id="MobiDB-lite"/>
    </source>
</evidence>
<dbReference type="Pfam" id="PF05183">
    <property type="entry name" value="RdRP"/>
    <property type="match status" value="1"/>
</dbReference>
<comment type="catalytic activity">
    <reaction evidence="1">
        <text>RNA(n) + a ribonucleoside 5'-triphosphate = RNA(n+1) + diphosphate</text>
        <dbReference type="Rhea" id="RHEA:21248"/>
        <dbReference type="Rhea" id="RHEA-COMP:14527"/>
        <dbReference type="Rhea" id="RHEA-COMP:17342"/>
        <dbReference type="ChEBI" id="CHEBI:33019"/>
        <dbReference type="ChEBI" id="CHEBI:61557"/>
        <dbReference type="ChEBI" id="CHEBI:140395"/>
        <dbReference type="EC" id="2.7.7.48"/>
    </reaction>
</comment>
<name>A0AAV5WJJ6_9BILA</name>
<gene>
    <name evidence="4" type="ORF">PFISCL1PPCAC_22027</name>
</gene>
<dbReference type="Proteomes" id="UP001432322">
    <property type="component" value="Unassembled WGS sequence"/>
</dbReference>
<keyword evidence="1" id="KW-0696">RNA-directed RNA polymerase</keyword>
<feature type="domain" description="RDRP core" evidence="3">
    <location>
        <begin position="108"/>
        <end position="742"/>
    </location>
</feature>
<dbReference type="PANTHER" id="PTHR23079">
    <property type="entry name" value="RNA-DEPENDENT RNA POLYMERASE"/>
    <property type="match status" value="1"/>
</dbReference>
<evidence type="ECO:0000313" key="4">
    <source>
        <dbReference type="EMBL" id="GMT30730.1"/>
    </source>
</evidence>
<evidence type="ECO:0000256" key="1">
    <source>
        <dbReference type="RuleBase" id="RU363098"/>
    </source>
</evidence>
<dbReference type="EMBL" id="BTSY01000005">
    <property type="protein sequence ID" value="GMT30730.1"/>
    <property type="molecule type" value="Genomic_DNA"/>
</dbReference>
<keyword evidence="1" id="KW-0548">Nucleotidyltransferase</keyword>
<dbReference type="PANTHER" id="PTHR23079:SF57">
    <property type="entry name" value="RNA-DIRECTED RNA POLYMERASE"/>
    <property type="match status" value="1"/>
</dbReference>
<proteinExistence type="inferred from homology"/>
<protein>
    <recommendedName>
        <fullName evidence="1">RNA-dependent RNA polymerase</fullName>
        <ecNumber evidence="1">2.7.7.48</ecNumber>
    </recommendedName>
</protein>
<comment type="similarity">
    <text evidence="1">Belongs to the RdRP family.</text>
</comment>
<dbReference type="InterPro" id="IPR007855">
    <property type="entry name" value="RDRP"/>
</dbReference>
<evidence type="ECO:0000259" key="3">
    <source>
        <dbReference type="Pfam" id="PF05183"/>
    </source>
</evidence>
<dbReference type="GO" id="GO:0003723">
    <property type="term" value="F:RNA binding"/>
    <property type="evidence" value="ECO:0007669"/>
    <property type="project" value="UniProtKB-KW"/>
</dbReference>
<feature type="non-terminal residue" evidence="4">
    <location>
        <position position="1"/>
    </location>
</feature>
<keyword evidence="5" id="KW-1185">Reference proteome</keyword>
<feature type="non-terminal residue" evidence="4">
    <location>
        <position position="759"/>
    </location>
</feature>